<sequence>MSSVLPSAVRPAAEETESVRMLTKGFAVVRGARRAVRGFADP</sequence>
<evidence type="ECO:0000313" key="1">
    <source>
        <dbReference type="EMBL" id="MEH0558928.1"/>
    </source>
</evidence>
<accession>A0ABU7ZXR7</accession>
<dbReference type="Proteomes" id="UP001382181">
    <property type="component" value="Unassembled WGS sequence"/>
</dbReference>
<protein>
    <recommendedName>
        <fullName evidence="3">ABC transporter ATP-binding protein</fullName>
    </recommendedName>
</protein>
<keyword evidence="2" id="KW-1185">Reference proteome</keyword>
<evidence type="ECO:0000313" key="2">
    <source>
        <dbReference type="Proteomes" id="UP001382181"/>
    </source>
</evidence>
<name>A0ABU7ZXR7_9ACTN</name>
<reference evidence="1 2" key="1">
    <citation type="submission" date="2023-04" db="EMBL/GenBank/DDBJ databases">
        <title>Genomic diversity of scab-causing Streptomyces spp. in the province of Quebec, Canada.</title>
        <authorList>
            <person name="Biessy A."/>
            <person name="Cadieux M."/>
            <person name="Ciotola M."/>
            <person name="Filion M."/>
        </authorList>
    </citation>
    <scope>NUCLEOTIDE SEQUENCE [LARGE SCALE GENOMIC DNA]</scope>
    <source>
        <strain evidence="1 2">B21-103</strain>
    </source>
</reference>
<organism evidence="1 2">
    <name type="scientific">Streptomyces silvae</name>
    <dbReference type="NCBI Taxonomy" id="2803812"/>
    <lineage>
        <taxon>Bacteria</taxon>
        <taxon>Bacillati</taxon>
        <taxon>Actinomycetota</taxon>
        <taxon>Actinomycetes</taxon>
        <taxon>Kitasatosporales</taxon>
        <taxon>Streptomycetaceae</taxon>
        <taxon>Streptomyces</taxon>
    </lineage>
</organism>
<comment type="caution">
    <text evidence="1">The sequence shown here is derived from an EMBL/GenBank/DDBJ whole genome shotgun (WGS) entry which is preliminary data.</text>
</comment>
<gene>
    <name evidence="1" type="ORF">QBA37_06615</name>
</gene>
<proteinExistence type="predicted"/>
<dbReference type="RefSeq" id="WP_261988428.1">
    <property type="nucleotide sequence ID" value="NZ_JARUMK010000001.1"/>
</dbReference>
<evidence type="ECO:0008006" key="3">
    <source>
        <dbReference type="Google" id="ProtNLM"/>
    </source>
</evidence>
<dbReference type="EMBL" id="JARUMK010000001">
    <property type="protein sequence ID" value="MEH0558928.1"/>
    <property type="molecule type" value="Genomic_DNA"/>
</dbReference>